<dbReference type="InterPro" id="IPR011701">
    <property type="entry name" value="MFS"/>
</dbReference>
<evidence type="ECO:0000256" key="6">
    <source>
        <dbReference type="ARBA" id="ARBA00023136"/>
    </source>
</evidence>
<evidence type="ECO:0000313" key="9">
    <source>
        <dbReference type="EMBL" id="AZS51108.1"/>
    </source>
</evidence>
<feature type="transmembrane region" description="Helical" evidence="7">
    <location>
        <begin position="181"/>
        <end position="203"/>
    </location>
</feature>
<reference evidence="10" key="1">
    <citation type="submission" date="2018-06" db="EMBL/GenBank/DDBJ databases">
        <title>Complete genome of Pseudomonas insecticola strain QZS01.</title>
        <authorList>
            <person name="Wang J."/>
            <person name="Su Q."/>
        </authorList>
    </citation>
    <scope>NUCLEOTIDE SEQUENCE [LARGE SCALE GENOMIC DNA]</scope>
    <source>
        <strain evidence="10">QZS01</strain>
    </source>
</reference>
<dbReference type="Pfam" id="PF07690">
    <property type="entry name" value="MFS_1"/>
    <property type="match status" value="1"/>
</dbReference>
<evidence type="ECO:0000259" key="8">
    <source>
        <dbReference type="PROSITE" id="PS50850"/>
    </source>
</evidence>
<feature type="domain" description="Major facilitator superfamily (MFS) profile" evidence="8">
    <location>
        <begin position="23"/>
        <end position="427"/>
    </location>
</feature>
<dbReference type="PANTHER" id="PTHR43791">
    <property type="entry name" value="PERMEASE-RELATED"/>
    <property type="match status" value="1"/>
</dbReference>
<dbReference type="EMBL" id="CP029822">
    <property type="protein sequence ID" value="AZS51108.1"/>
    <property type="molecule type" value="Genomic_DNA"/>
</dbReference>
<dbReference type="GO" id="GO:0005886">
    <property type="term" value="C:plasma membrane"/>
    <property type="evidence" value="ECO:0007669"/>
    <property type="project" value="TreeGrafter"/>
</dbReference>
<feature type="transmembrane region" description="Helical" evidence="7">
    <location>
        <begin position="339"/>
        <end position="357"/>
    </location>
</feature>
<dbReference type="PROSITE" id="PS50850">
    <property type="entry name" value="MFS"/>
    <property type="match status" value="1"/>
</dbReference>
<evidence type="ECO:0000256" key="1">
    <source>
        <dbReference type="ARBA" id="ARBA00004141"/>
    </source>
</evidence>
<dbReference type="Proteomes" id="UP000273143">
    <property type="component" value="Chromosome"/>
</dbReference>
<dbReference type="FunFam" id="1.20.1250.20:FF:000018">
    <property type="entry name" value="MFS transporter permease"/>
    <property type="match status" value="1"/>
</dbReference>
<dbReference type="SUPFAM" id="SSF103473">
    <property type="entry name" value="MFS general substrate transporter"/>
    <property type="match status" value="1"/>
</dbReference>
<keyword evidence="10" id="KW-1185">Reference proteome</keyword>
<name>A0A3Q9JM07_9GAMM</name>
<dbReference type="InterPro" id="IPR036259">
    <property type="entry name" value="MFS_trans_sf"/>
</dbReference>
<keyword evidence="4" id="KW-0058">Aromatic hydrocarbons catabolism</keyword>
<dbReference type="RefSeq" id="WP_109701834.1">
    <property type="nucleotide sequence ID" value="NZ_CP029822.1"/>
</dbReference>
<gene>
    <name evidence="9" type="ORF">DM558_10145</name>
</gene>
<evidence type="ECO:0000256" key="4">
    <source>
        <dbReference type="ARBA" id="ARBA00022797"/>
    </source>
</evidence>
<feature type="transmembrane region" description="Helical" evidence="7">
    <location>
        <begin position="88"/>
        <end position="108"/>
    </location>
</feature>
<evidence type="ECO:0000256" key="2">
    <source>
        <dbReference type="ARBA" id="ARBA00022448"/>
    </source>
</evidence>
<dbReference type="GO" id="GO:0022857">
    <property type="term" value="F:transmembrane transporter activity"/>
    <property type="evidence" value="ECO:0007669"/>
    <property type="project" value="InterPro"/>
</dbReference>
<keyword evidence="5 7" id="KW-1133">Transmembrane helix</keyword>
<keyword evidence="6 7" id="KW-0472">Membrane</keyword>
<evidence type="ECO:0000256" key="5">
    <source>
        <dbReference type="ARBA" id="ARBA00022989"/>
    </source>
</evidence>
<dbReference type="AlphaFoldDB" id="A0A3Q9JM07"/>
<comment type="subcellular location">
    <subcellularLocation>
        <location evidence="1">Membrane</location>
        <topology evidence="1">Multi-pass membrane protein</topology>
    </subcellularLocation>
</comment>
<evidence type="ECO:0000256" key="3">
    <source>
        <dbReference type="ARBA" id="ARBA00022692"/>
    </source>
</evidence>
<feature type="transmembrane region" description="Helical" evidence="7">
    <location>
        <begin position="146"/>
        <end position="169"/>
    </location>
</feature>
<feature type="transmembrane region" description="Helical" evidence="7">
    <location>
        <begin position="59"/>
        <end position="81"/>
    </location>
</feature>
<feature type="transmembrane region" description="Helical" evidence="7">
    <location>
        <begin position="313"/>
        <end position="333"/>
    </location>
</feature>
<feature type="transmembrane region" description="Helical" evidence="7">
    <location>
        <begin position="114"/>
        <end position="139"/>
    </location>
</feature>
<sequence length="430" mass="46256">MTKITTYDNPVLNIAISKTWKRLVPLMFILYFIAFIDRVNVGFAKHAMQVDIGLSDSAYALGAGIFFAAYALFGIPANLLMTKLGAKVWISLTTVVWGVLSACTGFVTSETEFVVLRFILGIAEAGFYPGILLLAAIYFPNKVRASVIAIFVLGVPCALTLGTPISGALLELHGFLGYSGWTWMFVLEGLPAALLGVFVYFYLDDNPRVARHLTQEERDALATQLASEEQKTQTSSALNALKSVRVWHLALIYGLIQVGVYGLIFFLPEQVAKLMGTTIGFKASLIAAIPWACSAVGVYFIPRYADKMAEKRVQIATACIAIAAIGLIVSVYAGPTVAIIALSLCAIGGLAVQPVFWTFPAQILSGPALAAGIGFCTTMGAFFSFLAPMIKVHTDTLFDSSRAGLIVVAMFLVVCAVLIYSLKKGLQDNK</sequence>
<feature type="transmembrane region" description="Helical" evidence="7">
    <location>
        <begin position="402"/>
        <end position="422"/>
    </location>
</feature>
<dbReference type="KEGG" id="emo:DM558_10145"/>
<evidence type="ECO:0000256" key="7">
    <source>
        <dbReference type="SAM" id="Phobius"/>
    </source>
</evidence>
<proteinExistence type="predicted"/>
<keyword evidence="3 7" id="KW-0812">Transmembrane</keyword>
<dbReference type="PANTHER" id="PTHR43791:SF30">
    <property type="entry name" value="INNER MEMBRANE TRANSPORT PROTEIN RHMT"/>
    <property type="match status" value="1"/>
</dbReference>
<feature type="transmembrane region" description="Helical" evidence="7">
    <location>
        <begin position="279"/>
        <end position="301"/>
    </location>
</feature>
<dbReference type="Gene3D" id="1.20.1250.20">
    <property type="entry name" value="MFS general substrate transporter like domains"/>
    <property type="match status" value="2"/>
</dbReference>
<evidence type="ECO:0000313" key="10">
    <source>
        <dbReference type="Proteomes" id="UP000273143"/>
    </source>
</evidence>
<feature type="transmembrane region" description="Helical" evidence="7">
    <location>
        <begin position="369"/>
        <end position="390"/>
    </location>
</feature>
<feature type="transmembrane region" description="Helical" evidence="7">
    <location>
        <begin position="23"/>
        <end position="39"/>
    </location>
</feature>
<keyword evidence="2" id="KW-0813">Transport</keyword>
<dbReference type="InterPro" id="IPR020846">
    <property type="entry name" value="MFS_dom"/>
</dbReference>
<dbReference type="CDD" id="cd17319">
    <property type="entry name" value="MFS_ExuT_GudP_like"/>
    <property type="match status" value="1"/>
</dbReference>
<accession>A0A3Q9JM07</accession>
<protein>
    <submittedName>
        <fullName evidence="9">MFS transporter</fullName>
    </submittedName>
</protein>
<organism evidence="9 10">
    <name type="scientific">Entomomonas moraniae</name>
    <dbReference type="NCBI Taxonomy" id="2213226"/>
    <lineage>
        <taxon>Bacteria</taxon>
        <taxon>Pseudomonadati</taxon>
        <taxon>Pseudomonadota</taxon>
        <taxon>Gammaproteobacteria</taxon>
        <taxon>Pseudomonadales</taxon>
        <taxon>Pseudomonadaceae</taxon>
        <taxon>Entomomonas</taxon>
    </lineage>
</organism>
<feature type="transmembrane region" description="Helical" evidence="7">
    <location>
        <begin position="246"/>
        <end position="267"/>
    </location>
</feature>